<keyword evidence="2" id="KW-0472">Membrane</keyword>
<organism evidence="5 6">
    <name type="scientific">Amylibacter marinus</name>
    <dbReference type="NCBI Taxonomy" id="1475483"/>
    <lineage>
        <taxon>Bacteria</taxon>
        <taxon>Pseudomonadati</taxon>
        <taxon>Pseudomonadota</taxon>
        <taxon>Alphaproteobacteria</taxon>
        <taxon>Rhodobacterales</taxon>
        <taxon>Paracoccaceae</taxon>
        <taxon>Amylibacter</taxon>
    </lineage>
</organism>
<sequence>MYFIKTLVLTICLFLGQFATKPAMAEDFPDPITPYISDYANLLDPETEARITKDLVKLRQELDLELALVTIDSRAEYGESASMESFSKNMFNTWGIGSTARNDGVLILISFIDREIRIELGESYGKIYDDRMSLVIDHHFLPYFLRDEYSRGIEAGTLETIKRLQPTYDIAAPNSLEKPSLWIAFKRTPLWRSVEGYFGLAIFAVIALFLVFETKMRSILVGLRPCPNCQQRQLRNRHRVITPPTESKRGEELVETYCTSCDYSAEEHRSIPNLAHKTTNDGPSGGSSGGGGGFGGGSSSGGGATGRW</sequence>
<evidence type="ECO:0000256" key="2">
    <source>
        <dbReference type="SAM" id="Phobius"/>
    </source>
</evidence>
<accession>A0ABQ5VRV0</accession>
<dbReference type="Gene3D" id="3.10.310.50">
    <property type="match status" value="1"/>
</dbReference>
<evidence type="ECO:0000313" key="5">
    <source>
        <dbReference type="EMBL" id="GLQ34016.1"/>
    </source>
</evidence>
<feature type="signal peptide" evidence="3">
    <location>
        <begin position="1"/>
        <end position="25"/>
    </location>
</feature>
<feature type="domain" description="TPM" evidence="4">
    <location>
        <begin position="36"/>
        <end position="161"/>
    </location>
</feature>
<dbReference type="Pfam" id="PF04536">
    <property type="entry name" value="TPM_phosphatase"/>
    <property type="match status" value="1"/>
</dbReference>
<dbReference type="Proteomes" id="UP001156694">
    <property type="component" value="Unassembled WGS sequence"/>
</dbReference>
<dbReference type="RefSeq" id="WP_284375504.1">
    <property type="nucleotide sequence ID" value="NZ_BSNN01000002.1"/>
</dbReference>
<evidence type="ECO:0000256" key="1">
    <source>
        <dbReference type="SAM" id="MobiDB-lite"/>
    </source>
</evidence>
<feature type="region of interest" description="Disordered" evidence="1">
    <location>
        <begin position="274"/>
        <end position="308"/>
    </location>
</feature>
<comment type="caution">
    <text evidence="5">The sequence shown here is derived from an EMBL/GenBank/DDBJ whole genome shotgun (WGS) entry which is preliminary data.</text>
</comment>
<keyword evidence="6" id="KW-1185">Reference proteome</keyword>
<proteinExistence type="predicted"/>
<feature type="transmembrane region" description="Helical" evidence="2">
    <location>
        <begin position="196"/>
        <end position="214"/>
    </location>
</feature>
<keyword evidence="2" id="KW-0812">Transmembrane</keyword>
<dbReference type="EMBL" id="BSNN01000002">
    <property type="protein sequence ID" value="GLQ34016.1"/>
    <property type="molecule type" value="Genomic_DNA"/>
</dbReference>
<dbReference type="InterPro" id="IPR007621">
    <property type="entry name" value="TPM_dom"/>
</dbReference>
<keyword evidence="2" id="KW-1133">Transmembrane helix</keyword>
<reference evidence="6" key="1">
    <citation type="journal article" date="2019" name="Int. J. Syst. Evol. Microbiol.">
        <title>The Global Catalogue of Microorganisms (GCM) 10K type strain sequencing project: providing services to taxonomists for standard genome sequencing and annotation.</title>
        <authorList>
            <consortium name="The Broad Institute Genomics Platform"/>
            <consortium name="The Broad Institute Genome Sequencing Center for Infectious Disease"/>
            <person name="Wu L."/>
            <person name="Ma J."/>
        </authorList>
    </citation>
    <scope>NUCLEOTIDE SEQUENCE [LARGE SCALE GENOMIC DNA]</scope>
    <source>
        <strain evidence="6">NBRC 110140</strain>
    </source>
</reference>
<protein>
    <recommendedName>
        <fullName evidence="4">TPM domain-containing protein</fullName>
    </recommendedName>
</protein>
<evidence type="ECO:0000259" key="4">
    <source>
        <dbReference type="Pfam" id="PF04536"/>
    </source>
</evidence>
<evidence type="ECO:0000313" key="6">
    <source>
        <dbReference type="Proteomes" id="UP001156694"/>
    </source>
</evidence>
<gene>
    <name evidence="5" type="ORF">GCM10007939_02990</name>
</gene>
<feature type="chain" id="PRO_5047283226" description="TPM domain-containing protein" evidence="3">
    <location>
        <begin position="26"/>
        <end position="308"/>
    </location>
</feature>
<name>A0ABQ5VRV0_9RHOB</name>
<dbReference type="PANTHER" id="PTHR30373:SF2">
    <property type="entry name" value="UPF0603 PROTEIN YGCG"/>
    <property type="match status" value="1"/>
</dbReference>
<keyword evidence="3" id="KW-0732">Signal</keyword>
<dbReference type="PANTHER" id="PTHR30373">
    <property type="entry name" value="UPF0603 PROTEIN YGCG"/>
    <property type="match status" value="1"/>
</dbReference>
<evidence type="ECO:0000256" key="3">
    <source>
        <dbReference type="SAM" id="SignalP"/>
    </source>
</evidence>
<feature type="compositionally biased region" description="Gly residues" evidence="1">
    <location>
        <begin position="283"/>
        <end position="308"/>
    </location>
</feature>